<evidence type="ECO:0000313" key="2">
    <source>
        <dbReference type="Proteomes" id="UP000595917"/>
    </source>
</evidence>
<dbReference type="KEGG" id="bhc:JFL75_13585"/>
<keyword evidence="2" id="KW-1185">Reference proteome</keyword>
<proteinExistence type="predicted"/>
<dbReference type="EMBL" id="CP067089">
    <property type="protein sequence ID" value="QQO07969.1"/>
    <property type="molecule type" value="Genomic_DNA"/>
</dbReference>
<dbReference type="AlphaFoldDB" id="A0A7T8B7W6"/>
<gene>
    <name evidence="1" type="ORF">JFL75_13585</name>
</gene>
<organism evidence="1 2">
    <name type="scientific">Breznakiella homolactica</name>
    <dbReference type="NCBI Taxonomy" id="2798577"/>
    <lineage>
        <taxon>Bacteria</taxon>
        <taxon>Pseudomonadati</taxon>
        <taxon>Spirochaetota</taxon>
        <taxon>Spirochaetia</taxon>
        <taxon>Spirochaetales</taxon>
        <taxon>Breznakiellaceae</taxon>
        <taxon>Breznakiella</taxon>
    </lineage>
</organism>
<dbReference type="Proteomes" id="UP000595917">
    <property type="component" value="Chromosome"/>
</dbReference>
<dbReference type="RefSeq" id="WP_215625275.1">
    <property type="nucleotide sequence ID" value="NZ_CP067089.2"/>
</dbReference>
<name>A0A7T8B7W6_9SPIR</name>
<evidence type="ECO:0000313" key="1">
    <source>
        <dbReference type="EMBL" id="QQO07969.1"/>
    </source>
</evidence>
<sequence length="263" mass="28137">MGLLSKASSRDSLDEMGKALVERILRIKQGASTADTALNLLKPYTCFQAGLCLALSGNTYTSYAGAGFGIEQVAIPRKKLNLSGNGLRKAGTAEDLGLSRFGGSPVWGFPLDSRTPPGSVLLLIEDTRIPFNPETTEQILTEVSQMLIPAAEASSSGQAAEPADLKTQITRYQKSSGPFQGLILDSAGTDTEKNDFFELLAKGTESFGSVYQIGPSRYIILFPKHLDRNLIAHRITGSFHAAEVSGFTADTVQGAMDSIQPYL</sequence>
<protein>
    <submittedName>
        <fullName evidence="1">Uncharacterized protein</fullName>
    </submittedName>
</protein>
<reference evidence="1" key="1">
    <citation type="submission" date="2021-01" db="EMBL/GenBank/DDBJ databases">
        <title>Description of Breznakiella homolactica.</title>
        <authorList>
            <person name="Song Y."/>
            <person name="Brune A."/>
        </authorList>
    </citation>
    <scope>NUCLEOTIDE SEQUENCE</scope>
    <source>
        <strain evidence="1">RmG30</strain>
    </source>
</reference>
<accession>A0A7T8B7W6</accession>